<gene>
    <name evidence="2" type="ORF">M422DRAFT_268538</name>
</gene>
<dbReference type="OrthoDB" id="2629847at2759"/>
<dbReference type="AlphaFoldDB" id="A0A0C9UMD5"/>
<proteinExistence type="predicted"/>
<dbReference type="InterPro" id="IPR025476">
    <property type="entry name" value="Helitron_helicase-like"/>
</dbReference>
<evidence type="ECO:0000259" key="1">
    <source>
        <dbReference type="Pfam" id="PF14214"/>
    </source>
</evidence>
<name>A0A0C9UMD5_SPHS4</name>
<sequence>MKLELDQWQLLDECTIECLMLPTTKTRFIGSSMMRENERIKVCNLVLFHQIHENIPAALELQEASTNGDFAALIHAGNTVNVQLRSILIWHNSENEPTFMSIYSCHYEPLQYPLLFPHGTLGWGLPNNTTNLNLDSDDESVLGFSQMQWYQNWLLTDDQFLRLGRLTSKYLCDMYSRIEEQHLQYILCNQPGGVLTGRMNSELPASFLGSRRWSSENTADGLALARVYGQGSFWITFTTNPNWPEIQNRLAPGQTAADAPIIVSCAFKQRLTRFLNIHPELPPDCIDLLIICQLPLNNRDLRAKVWKWMRHSENHLTWEHSHCNRNRKCIYGFPHPITEQTWIDDNTGRVHYKRLTEDECWIAPHIPEFIDQFDCHIYFDISATVHVFMYMYKYVFKGPNYAYFQIQNGDKERDFTNEINDYINGRYLSAPEAAW</sequence>
<dbReference type="PANTHER" id="PTHR45786">
    <property type="entry name" value="DNA BINDING PROTEIN-LIKE"/>
    <property type="match status" value="1"/>
</dbReference>
<dbReference type="Proteomes" id="UP000054279">
    <property type="component" value="Unassembled WGS sequence"/>
</dbReference>
<keyword evidence="3" id="KW-1185">Reference proteome</keyword>
<dbReference type="Pfam" id="PF14214">
    <property type="entry name" value="Helitron_like_N"/>
    <property type="match status" value="1"/>
</dbReference>
<reference evidence="2 3" key="1">
    <citation type="submission" date="2014-06" db="EMBL/GenBank/DDBJ databases">
        <title>Evolutionary Origins and Diversification of the Mycorrhizal Mutualists.</title>
        <authorList>
            <consortium name="DOE Joint Genome Institute"/>
            <consortium name="Mycorrhizal Genomics Consortium"/>
            <person name="Kohler A."/>
            <person name="Kuo A."/>
            <person name="Nagy L.G."/>
            <person name="Floudas D."/>
            <person name="Copeland A."/>
            <person name="Barry K.W."/>
            <person name="Cichocki N."/>
            <person name="Veneault-Fourrey C."/>
            <person name="LaButti K."/>
            <person name="Lindquist E.A."/>
            <person name="Lipzen A."/>
            <person name="Lundell T."/>
            <person name="Morin E."/>
            <person name="Murat C."/>
            <person name="Riley R."/>
            <person name="Ohm R."/>
            <person name="Sun H."/>
            <person name="Tunlid A."/>
            <person name="Henrissat B."/>
            <person name="Grigoriev I.V."/>
            <person name="Hibbett D.S."/>
            <person name="Martin F."/>
        </authorList>
    </citation>
    <scope>NUCLEOTIDE SEQUENCE [LARGE SCALE GENOMIC DNA]</scope>
    <source>
        <strain evidence="2 3">SS14</strain>
    </source>
</reference>
<evidence type="ECO:0000313" key="2">
    <source>
        <dbReference type="EMBL" id="KIJ29972.1"/>
    </source>
</evidence>
<dbReference type="EMBL" id="KN837271">
    <property type="protein sequence ID" value="KIJ29972.1"/>
    <property type="molecule type" value="Genomic_DNA"/>
</dbReference>
<dbReference type="HOGENOM" id="CLU_548110_0_0_1"/>
<organism evidence="2 3">
    <name type="scientific">Sphaerobolus stellatus (strain SS14)</name>
    <dbReference type="NCBI Taxonomy" id="990650"/>
    <lineage>
        <taxon>Eukaryota</taxon>
        <taxon>Fungi</taxon>
        <taxon>Dikarya</taxon>
        <taxon>Basidiomycota</taxon>
        <taxon>Agaricomycotina</taxon>
        <taxon>Agaricomycetes</taxon>
        <taxon>Phallomycetidae</taxon>
        <taxon>Geastrales</taxon>
        <taxon>Sphaerobolaceae</taxon>
        <taxon>Sphaerobolus</taxon>
    </lineage>
</organism>
<accession>A0A0C9UMD5</accession>
<evidence type="ECO:0000313" key="3">
    <source>
        <dbReference type="Proteomes" id="UP000054279"/>
    </source>
</evidence>
<dbReference type="PANTHER" id="PTHR45786:SF74">
    <property type="entry name" value="ATP-DEPENDENT DNA HELICASE"/>
    <property type="match status" value="1"/>
</dbReference>
<protein>
    <submittedName>
        <fullName evidence="2">Unplaced genomic scaffold SPHSTscaffold_196, whole genome shotgun sequence</fullName>
    </submittedName>
</protein>
<feature type="domain" description="Helitron helicase-like" evidence="1">
    <location>
        <begin position="195"/>
        <end position="276"/>
    </location>
</feature>